<evidence type="ECO:0000256" key="1">
    <source>
        <dbReference type="ARBA" id="ARBA00004651"/>
    </source>
</evidence>
<evidence type="ECO:0000256" key="3">
    <source>
        <dbReference type="ARBA" id="ARBA00022692"/>
    </source>
</evidence>
<dbReference type="InterPro" id="IPR017452">
    <property type="entry name" value="GPCR_Rhodpsn_7TM"/>
</dbReference>
<accession>A0ABN8QMX7</accession>
<feature type="non-terminal residue" evidence="12">
    <location>
        <position position="1"/>
    </location>
</feature>
<evidence type="ECO:0000256" key="5">
    <source>
        <dbReference type="ARBA" id="ARBA00023040"/>
    </source>
</evidence>
<keyword evidence="4 10" id="KW-1133">Transmembrane helix</keyword>
<dbReference type="EMBL" id="CALNXI010001365">
    <property type="protein sequence ID" value="CAH3166553.1"/>
    <property type="molecule type" value="Genomic_DNA"/>
</dbReference>
<dbReference type="PANTHER" id="PTHR24246">
    <property type="entry name" value="OLFACTORY RECEPTOR AND ADENOSINE RECEPTOR"/>
    <property type="match status" value="1"/>
</dbReference>
<evidence type="ECO:0000256" key="10">
    <source>
        <dbReference type="SAM" id="Phobius"/>
    </source>
</evidence>
<keyword evidence="7" id="KW-0675">Receptor</keyword>
<sequence length="210" mass="24208">KAEGIAVCGVLSLEAICIVVGNFLTLFLFSVTKEVRKRSLFLVINMAFADLMIGALSLPLYIYFYVGDVYQLWNVSIETPWRIFFPALQVIFSQASLISAAMISFERLYAVLWPLKHRTLSVRAYRIAVSTVWILALFSTNQRLTNTLLFVSIFPLLTWLPLFIVNYLKQVQNVSMPPKIYYVFVFLNCSHFFVNPIVYVLRIPEFRQAL</sequence>
<evidence type="ECO:0000256" key="8">
    <source>
        <dbReference type="ARBA" id="ARBA00023180"/>
    </source>
</evidence>
<dbReference type="Pfam" id="PF00001">
    <property type="entry name" value="7tm_1"/>
    <property type="match status" value="1"/>
</dbReference>
<dbReference type="PRINTS" id="PR00237">
    <property type="entry name" value="GPCRRHODOPSN"/>
</dbReference>
<keyword evidence="5" id="KW-0297">G-protein coupled receptor</keyword>
<evidence type="ECO:0000313" key="13">
    <source>
        <dbReference type="Proteomes" id="UP001159427"/>
    </source>
</evidence>
<name>A0ABN8QMX7_9CNID</name>
<gene>
    <name evidence="12" type="ORF">PEVE_00005722</name>
</gene>
<evidence type="ECO:0000313" key="12">
    <source>
        <dbReference type="EMBL" id="CAH3166553.1"/>
    </source>
</evidence>
<dbReference type="PROSITE" id="PS50262">
    <property type="entry name" value="G_PROTEIN_RECEP_F1_2"/>
    <property type="match status" value="1"/>
</dbReference>
<keyword evidence="3 10" id="KW-0812">Transmembrane</keyword>
<keyword evidence="2" id="KW-1003">Cell membrane</keyword>
<dbReference type="SUPFAM" id="SSF81321">
    <property type="entry name" value="Family A G protein-coupled receptor-like"/>
    <property type="match status" value="1"/>
</dbReference>
<dbReference type="InterPro" id="IPR000276">
    <property type="entry name" value="GPCR_Rhodpsn"/>
</dbReference>
<feature type="domain" description="G-protein coupled receptors family 1 profile" evidence="11">
    <location>
        <begin position="21"/>
        <end position="210"/>
    </location>
</feature>
<evidence type="ECO:0000256" key="9">
    <source>
        <dbReference type="ARBA" id="ARBA00023224"/>
    </source>
</evidence>
<keyword evidence="6 10" id="KW-0472">Membrane</keyword>
<evidence type="ECO:0000256" key="2">
    <source>
        <dbReference type="ARBA" id="ARBA00022475"/>
    </source>
</evidence>
<feature type="transmembrane region" description="Helical" evidence="10">
    <location>
        <begin position="180"/>
        <end position="201"/>
    </location>
</feature>
<feature type="transmembrane region" description="Helical" evidence="10">
    <location>
        <begin position="41"/>
        <end position="63"/>
    </location>
</feature>
<feature type="transmembrane region" description="Helical" evidence="10">
    <location>
        <begin position="83"/>
        <end position="103"/>
    </location>
</feature>
<keyword evidence="13" id="KW-1185">Reference proteome</keyword>
<comment type="caution">
    <text evidence="12">The sequence shown here is derived from an EMBL/GenBank/DDBJ whole genome shotgun (WGS) entry which is preliminary data.</text>
</comment>
<feature type="transmembrane region" description="Helical" evidence="10">
    <location>
        <begin position="6"/>
        <end position="29"/>
    </location>
</feature>
<evidence type="ECO:0000256" key="7">
    <source>
        <dbReference type="ARBA" id="ARBA00023170"/>
    </source>
</evidence>
<dbReference type="PANTHER" id="PTHR24246:SF27">
    <property type="entry name" value="ADENOSINE RECEPTOR, ISOFORM A"/>
    <property type="match status" value="1"/>
</dbReference>
<protein>
    <recommendedName>
        <fullName evidence="11">G-protein coupled receptors family 1 profile domain-containing protein</fullName>
    </recommendedName>
</protein>
<feature type="transmembrane region" description="Helical" evidence="10">
    <location>
        <begin position="147"/>
        <end position="168"/>
    </location>
</feature>
<comment type="subcellular location">
    <subcellularLocation>
        <location evidence="1">Cell membrane</location>
        <topology evidence="1">Multi-pass membrane protein</topology>
    </subcellularLocation>
</comment>
<evidence type="ECO:0000256" key="4">
    <source>
        <dbReference type="ARBA" id="ARBA00022989"/>
    </source>
</evidence>
<dbReference type="Gene3D" id="1.20.1070.10">
    <property type="entry name" value="Rhodopsin 7-helix transmembrane proteins"/>
    <property type="match status" value="2"/>
</dbReference>
<evidence type="ECO:0000259" key="11">
    <source>
        <dbReference type="PROSITE" id="PS50262"/>
    </source>
</evidence>
<organism evidence="12 13">
    <name type="scientific">Porites evermanni</name>
    <dbReference type="NCBI Taxonomy" id="104178"/>
    <lineage>
        <taxon>Eukaryota</taxon>
        <taxon>Metazoa</taxon>
        <taxon>Cnidaria</taxon>
        <taxon>Anthozoa</taxon>
        <taxon>Hexacorallia</taxon>
        <taxon>Scleractinia</taxon>
        <taxon>Fungiina</taxon>
        <taxon>Poritidae</taxon>
        <taxon>Porites</taxon>
    </lineage>
</organism>
<dbReference type="Proteomes" id="UP001159427">
    <property type="component" value="Unassembled WGS sequence"/>
</dbReference>
<keyword evidence="8" id="KW-0325">Glycoprotein</keyword>
<evidence type="ECO:0000256" key="6">
    <source>
        <dbReference type="ARBA" id="ARBA00023136"/>
    </source>
</evidence>
<reference evidence="12 13" key="1">
    <citation type="submission" date="2022-05" db="EMBL/GenBank/DDBJ databases">
        <authorList>
            <consortium name="Genoscope - CEA"/>
            <person name="William W."/>
        </authorList>
    </citation>
    <scope>NUCLEOTIDE SEQUENCE [LARGE SCALE GENOMIC DNA]</scope>
</reference>
<proteinExistence type="predicted"/>
<keyword evidence="9" id="KW-0807">Transducer</keyword>
<feature type="non-terminal residue" evidence="12">
    <location>
        <position position="210"/>
    </location>
</feature>
<feature type="transmembrane region" description="Helical" evidence="10">
    <location>
        <begin position="124"/>
        <end position="141"/>
    </location>
</feature>